<evidence type="ECO:0000313" key="2">
    <source>
        <dbReference type="EMBL" id="GGX74820.1"/>
    </source>
</evidence>
<keyword evidence="1" id="KW-0732">Signal</keyword>
<feature type="signal peptide" evidence="1">
    <location>
        <begin position="1"/>
        <end position="21"/>
    </location>
</feature>
<protein>
    <recommendedName>
        <fullName evidence="4">Outer membrane protein beta-barrel domain-containing protein</fullName>
    </recommendedName>
</protein>
<accession>A0A918KV99</accession>
<evidence type="ECO:0000313" key="3">
    <source>
        <dbReference type="Proteomes" id="UP000626148"/>
    </source>
</evidence>
<organism evidence="2 3">
    <name type="scientific">Saccharospirillum salsuginis</name>
    <dbReference type="NCBI Taxonomy" id="418750"/>
    <lineage>
        <taxon>Bacteria</taxon>
        <taxon>Pseudomonadati</taxon>
        <taxon>Pseudomonadota</taxon>
        <taxon>Gammaproteobacteria</taxon>
        <taxon>Oceanospirillales</taxon>
        <taxon>Saccharospirillaceae</taxon>
        <taxon>Saccharospirillum</taxon>
    </lineage>
</organism>
<gene>
    <name evidence="2" type="ORF">GCM10007392_47620</name>
</gene>
<dbReference type="Proteomes" id="UP000626148">
    <property type="component" value="Unassembled WGS sequence"/>
</dbReference>
<name>A0A918KV99_9GAMM</name>
<dbReference type="EMBL" id="BMXR01000019">
    <property type="protein sequence ID" value="GGX74820.1"/>
    <property type="molecule type" value="Genomic_DNA"/>
</dbReference>
<dbReference type="AlphaFoldDB" id="A0A918KV99"/>
<evidence type="ECO:0008006" key="4">
    <source>
        <dbReference type="Google" id="ProtNLM"/>
    </source>
</evidence>
<evidence type="ECO:0000256" key="1">
    <source>
        <dbReference type="SAM" id="SignalP"/>
    </source>
</evidence>
<dbReference type="RefSeq" id="WP_189613573.1">
    <property type="nucleotide sequence ID" value="NZ_BMXR01000019.1"/>
</dbReference>
<sequence length="192" mass="21472">MPRKLLALSIASGLCALNAHALEWDDAYNVASAGVFYAAQPSDSSYPSSFGLGLTGAYHLPLFVEGHHKVIAQGHYGYYRPRPEAELGKQGSTNHGFSLELLLMRDAEFASNRFWWGGGITRQATYVTDHYEWQIKNKKWALEQFDDEWQFSSSLLLSIQYPISSQLDIETLLAISISDTPSTISLKAGYRF</sequence>
<proteinExistence type="predicted"/>
<keyword evidence="3" id="KW-1185">Reference proteome</keyword>
<comment type="caution">
    <text evidence="2">The sequence shown here is derived from an EMBL/GenBank/DDBJ whole genome shotgun (WGS) entry which is preliminary data.</text>
</comment>
<reference evidence="2" key="2">
    <citation type="submission" date="2020-09" db="EMBL/GenBank/DDBJ databases">
        <authorList>
            <person name="Sun Q."/>
            <person name="Kim S."/>
        </authorList>
    </citation>
    <scope>NUCLEOTIDE SEQUENCE</scope>
    <source>
        <strain evidence="2">KCTC 22169</strain>
    </source>
</reference>
<feature type="chain" id="PRO_5037341034" description="Outer membrane protein beta-barrel domain-containing protein" evidence="1">
    <location>
        <begin position="22"/>
        <end position="192"/>
    </location>
</feature>
<reference evidence="2" key="1">
    <citation type="journal article" date="2014" name="Int. J. Syst. Evol. Microbiol.">
        <title>Complete genome sequence of Corynebacterium casei LMG S-19264T (=DSM 44701T), isolated from a smear-ripened cheese.</title>
        <authorList>
            <consortium name="US DOE Joint Genome Institute (JGI-PGF)"/>
            <person name="Walter F."/>
            <person name="Albersmeier A."/>
            <person name="Kalinowski J."/>
            <person name="Ruckert C."/>
        </authorList>
    </citation>
    <scope>NUCLEOTIDE SEQUENCE</scope>
    <source>
        <strain evidence="2">KCTC 22169</strain>
    </source>
</reference>